<evidence type="ECO:0000313" key="1">
    <source>
        <dbReference type="EMBL" id="CAI8041894.1"/>
    </source>
</evidence>
<comment type="caution">
    <text evidence="1">The sequence shown here is derived from an EMBL/GenBank/DDBJ whole genome shotgun (WGS) entry which is preliminary data.</text>
</comment>
<accession>A0AA35T5Z5</accession>
<organism evidence="1 2">
    <name type="scientific">Geodia barretti</name>
    <name type="common">Barrett's horny sponge</name>
    <dbReference type="NCBI Taxonomy" id="519541"/>
    <lineage>
        <taxon>Eukaryota</taxon>
        <taxon>Metazoa</taxon>
        <taxon>Porifera</taxon>
        <taxon>Demospongiae</taxon>
        <taxon>Heteroscleromorpha</taxon>
        <taxon>Tetractinellida</taxon>
        <taxon>Astrophorina</taxon>
        <taxon>Geodiidae</taxon>
        <taxon>Geodia</taxon>
    </lineage>
</organism>
<dbReference type="EMBL" id="CASHTH010003221">
    <property type="protein sequence ID" value="CAI8041894.1"/>
    <property type="molecule type" value="Genomic_DNA"/>
</dbReference>
<proteinExistence type="predicted"/>
<name>A0AA35T5Z5_GEOBA</name>
<dbReference type="Proteomes" id="UP001174909">
    <property type="component" value="Unassembled WGS sequence"/>
</dbReference>
<reference evidence="1" key="1">
    <citation type="submission" date="2023-03" db="EMBL/GenBank/DDBJ databases">
        <authorList>
            <person name="Steffen K."/>
            <person name="Cardenas P."/>
        </authorList>
    </citation>
    <scope>NUCLEOTIDE SEQUENCE</scope>
</reference>
<keyword evidence="2" id="KW-1185">Reference proteome</keyword>
<dbReference type="AlphaFoldDB" id="A0AA35T5Z5"/>
<protein>
    <submittedName>
        <fullName evidence="1">Uncharacterized protein</fullName>
    </submittedName>
</protein>
<evidence type="ECO:0000313" key="2">
    <source>
        <dbReference type="Proteomes" id="UP001174909"/>
    </source>
</evidence>
<sequence>MVMDTFLLDSTSSSGWFPVFRTTLSIVHFLFPLASLTPTLCSEPWLVFLVS</sequence>
<gene>
    <name evidence="1" type="ORF">GBAR_LOCUS23248</name>
</gene>